<keyword evidence="3" id="KW-1003">Cell membrane</keyword>
<keyword evidence="11" id="KW-1185">Reference proteome</keyword>
<evidence type="ECO:0000256" key="6">
    <source>
        <dbReference type="ARBA" id="ARBA00023136"/>
    </source>
</evidence>
<comment type="subcellular location">
    <subcellularLocation>
        <location evidence="1 7">Cell membrane</location>
        <topology evidence="1 7">Multi-pass membrane protein</topology>
    </subcellularLocation>
</comment>
<dbReference type="Proteomes" id="UP000245166">
    <property type="component" value="Unassembled WGS sequence"/>
</dbReference>
<evidence type="ECO:0000313" key="11">
    <source>
        <dbReference type="Proteomes" id="UP000245166"/>
    </source>
</evidence>
<name>A0A2U1ZWG7_9MICO</name>
<proteinExistence type="inferred from homology"/>
<evidence type="ECO:0000256" key="2">
    <source>
        <dbReference type="ARBA" id="ARBA00022448"/>
    </source>
</evidence>
<evidence type="ECO:0000256" key="8">
    <source>
        <dbReference type="SAM" id="MobiDB-lite"/>
    </source>
</evidence>
<feature type="transmembrane region" description="Helical" evidence="7">
    <location>
        <begin position="40"/>
        <end position="61"/>
    </location>
</feature>
<accession>A0A2U1ZWG7</accession>
<dbReference type="AlphaFoldDB" id="A0A2U1ZWG7"/>
<comment type="similarity">
    <text evidence="7">Belongs to the binding-protein-dependent transport system permease family.</text>
</comment>
<keyword evidence="5 7" id="KW-1133">Transmembrane helix</keyword>
<sequence>MATLALDGRDGRGTGDGGEPGRTRVPASRRALQQVLRTSPLLPAVVLLALFLLGPIVYSLYGSLTNASLTGPRAANPEFIGLDNYAQLFDNPQFWKSLVLTLVFVIASALIGQNVLGMALALLLKTAHGPVRAFVSTIVVVAWVLPEIVAAFALYAFFASDGTLNIILGWFGMEGRAWLVVAPMVSVIIANVWRGTAFSMMVYSAALAEVPPEITEAAEIDGASGWQRFTRITIPMIRRSISTNLMLTTLQTLGVFTLIWVMTAGGPGVESSTLPVLAYQEAFKFSQVGYGTAIATVTLILGGLFAIVYIKALKPEVD</sequence>
<feature type="transmembrane region" description="Helical" evidence="7">
    <location>
        <begin position="131"/>
        <end position="157"/>
    </location>
</feature>
<evidence type="ECO:0000256" key="5">
    <source>
        <dbReference type="ARBA" id="ARBA00022989"/>
    </source>
</evidence>
<feature type="transmembrane region" description="Helical" evidence="7">
    <location>
        <begin position="98"/>
        <end position="124"/>
    </location>
</feature>
<dbReference type="CDD" id="cd06261">
    <property type="entry name" value="TM_PBP2"/>
    <property type="match status" value="1"/>
</dbReference>
<evidence type="ECO:0000256" key="4">
    <source>
        <dbReference type="ARBA" id="ARBA00022692"/>
    </source>
</evidence>
<keyword evidence="6 7" id="KW-0472">Membrane</keyword>
<dbReference type="SUPFAM" id="SSF161098">
    <property type="entry name" value="MetI-like"/>
    <property type="match status" value="1"/>
</dbReference>
<keyword evidence="4 7" id="KW-0812">Transmembrane</keyword>
<evidence type="ECO:0000313" key="10">
    <source>
        <dbReference type="EMBL" id="PWD51329.1"/>
    </source>
</evidence>
<dbReference type="Gene3D" id="1.10.3720.10">
    <property type="entry name" value="MetI-like"/>
    <property type="match status" value="1"/>
</dbReference>
<evidence type="ECO:0000256" key="7">
    <source>
        <dbReference type="RuleBase" id="RU363032"/>
    </source>
</evidence>
<protein>
    <submittedName>
        <fullName evidence="10">Amino acid ABC transporter permease</fullName>
    </submittedName>
</protein>
<feature type="domain" description="ABC transmembrane type-1" evidence="9">
    <location>
        <begin position="99"/>
        <end position="309"/>
    </location>
</feature>
<dbReference type="PANTHER" id="PTHR43005:SF1">
    <property type="entry name" value="SPERMIDINE_PUTRESCINE TRANSPORT SYSTEM PERMEASE PROTEIN"/>
    <property type="match status" value="1"/>
</dbReference>
<dbReference type="Pfam" id="PF00528">
    <property type="entry name" value="BPD_transp_1"/>
    <property type="match status" value="1"/>
</dbReference>
<evidence type="ECO:0000259" key="9">
    <source>
        <dbReference type="PROSITE" id="PS50928"/>
    </source>
</evidence>
<dbReference type="InterPro" id="IPR035906">
    <property type="entry name" value="MetI-like_sf"/>
</dbReference>
<dbReference type="RefSeq" id="WP_109229710.1">
    <property type="nucleotide sequence ID" value="NZ_PYHR01000002.1"/>
</dbReference>
<gene>
    <name evidence="10" type="ORF">C8046_12320</name>
</gene>
<organism evidence="10 11">
    <name type="scientific">Serinibacter arcticus</name>
    <dbReference type="NCBI Taxonomy" id="1655435"/>
    <lineage>
        <taxon>Bacteria</taxon>
        <taxon>Bacillati</taxon>
        <taxon>Actinomycetota</taxon>
        <taxon>Actinomycetes</taxon>
        <taxon>Micrococcales</taxon>
        <taxon>Beutenbergiaceae</taxon>
        <taxon>Serinibacter</taxon>
    </lineage>
</organism>
<feature type="transmembrane region" description="Helical" evidence="7">
    <location>
        <begin position="177"/>
        <end position="193"/>
    </location>
</feature>
<feature type="region of interest" description="Disordered" evidence="8">
    <location>
        <begin position="1"/>
        <end position="24"/>
    </location>
</feature>
<evidence type="ECO:0000256" key="1">
    <source>
        <dbReference type="ARBA" id="ARBA00004651"/>
    </source>
</evidence>
<comment type="caution">
    <text evidence="10">The sequence shown here is derived from an EMBL/GenBank/DDBJ whole genome shotgun (WGS) entry which is preliminary data.</text>
</comment>
<reference evidence="10 11" key="1">
    <citation type="submission" date="2018-03" db="EMBL/GenBank/DDBJ databases">
        <title>Genome assembly of novel Miniimonas species PCH200.</title>
        <authorList>
            <person name="Thakur V."/>
            <person name="Kumar V."/>
            <person name="Singh D."/>
        </authorList>
    </citation>
    <scope>NUCLEOTIDE SEQUENCE [LARGE SCALE GENOMIC DNA]</scope>
    <source>
        <strain evidence="10 11">PCH200</strain>
    </source>
</reference>
<dbReference type="PANTHER" id="PTHR43005">
    <property type="entry name" value="BLR7065 PROTEIN"/>
    <property type="match status" value="1"/>
</dbReference>
<feature type="transmembrane region" description="Helical" evidence="7">
    <location>
        <begin position="245"/>
        <end position="268"/>
    </location>
</feature>
<feature type="transmembrane region" description="Helical" evidence="7">
    <location>
        <begin position="288"/>
        <end position="310"/>
    </location>
</feature>
<dbReference type="GO" id="GO:0055085">
    <property type="term" value="P:transmembrane transport"/>
    <property type="evidence" value="ECO:0007669"/>
    <property type="project" value="InterPro"/>
</dbReference>
<evidence type="ECO:0000256" key="3">
    <source>
        <dbReference type="ARBA" id="ARBA00022475"/>
    </source>
</evidence>
<keyword evidence="2 7" id="KW-0813">Transport</keyword>
<dbReference type="InterPro" id="IPR000515">
    <property type="entry name" value="MetI-like"/>
</dbReference>
<dbReference type="OrthoDB" id="9804439at2"/>
<dbReference type="EMBL" id="PYHR01000002">
    <property type="protein sequence ID" value="PWD51329.1"/>
    <property type="molecule type" value="Genomic_DNA"/>
</dbReference>
<dbReference type="GO" id="GO:0005886">
    <property type="term" value="C:plasma membrane"/>
    <property type="evidence" value="ECO:0007669"/>
    <property type="project" value="UniProtKB-SubCell"/>
</dbReference>
<dbReference type="PROSITE" id="PS50928">
    <property type="entry name" value="ABC_TM1"/>
    <property type="match status" value="1"/>
</dbReference>